<gene>
    <name evidence="2" type="ORF">CCH79_00005848</name>
</gene>
<dbReference type="AlphaFoldDB" id="A0A315VW44"/>
<proteinExistence type="predicted"/>
<evidence type="ECO:0000256" key="1">
    <source>
        <dbReference type="SAM" id="MobiDB-lite"/>
    </source>
</evidence>
<name>A0A315VW44_GAMAF</name>
<feature type="region of interest" description="Disordered" evidence="1">
    <location>
        <begin position="277"/>
        <end position="298"/>
    </location>
</feature>
<feature type="compositionally biased region" description="Polar residues" evidence="1">
    <location>
        <begin position="282"/>
        <end position="298"/>
    </location>
</feature>
<comment type="caution">
    <text evidence="2">The sequence shown here is derived from an EMBL/GenBank/DDBJ whole genome shotgun (WGS) entry which is preliminary data.</text>
</comment>
<evidence type="ECO:0000313" key="2">
    <source>
        <dbReference type="EMBL" id="PWA23653.1"/>
    </source>
</evidence>
<dbReference type="Proteomes" id="UP000250572">
    <property type="component" value="Unassembled WGS sequence"/>
</dbReference>
<feature type="region of interest" description="Disordered" evidence="1">
    <location>
        <begin position="152"/>
        <end position="181"/>
    </location>
</feature>
<protein>
    <submittedName>
        <fullName evidence="2">Uncharacterized protein</fullName>
    </submittedName>
</protein>
<feature type="non-terminal residue" evidence="2">
    <location>
        <position position="409"/>
    </location>
</feature>
<reference evidence="2 3" key="1">
    <citation type="journal article" date="2018" name="G3 (Bethesda)">
        <title>A High-Quality Reference Genome for the Invasive Mosquitofish Gambusia affinis Using a Chicago Library.</title>
        <authorList>
            <person name="Hoffberg S.L."/>
            <person name="Troendle N.J."/>
            <person name="Glenn T.C."/>
            <person name="Mahmud O."/>
            <person name="Louha S."/>
            <person name="Chalopin D."/>
            <person name="Bennetzen J.L."/>
            <person name="Mauricio R."/>
        </authorList>
    </citation>
    <scope>NUCLEOTIDE SEQUENCE [LARGE SCALE GENOMIC DNA]</scope>
    <source>
        <strain evidence="2">NE01/NJP1002.9</strain>
        <tissue evidence="2">Muscle</tissue>
    </source>
</reference>
<dbReference type="EMBL" id="NHOQ01001578">
    <property type="protein sequence ID" value="PWA23653.1"/>
    <property type="molecule type" value="Genomic_DNA"/>
</dbReference>
<evidence type="ECO:0000313" key="3">
    <source>
        <dbReference type="Proteomes" id="UP000250572"/>
    </source>
</evidence>
<keyword evidence="3" id="KW-1185">Reference proteome</keyword>
<accession>A0A315VW44</accession>
<organism evidence="2 3">
    <name type="scientific">Gambusia affinis</name>
    <name type="common">Western mosquitofish</name>
    <name type="synonym">Heterandria affinis</name>
    <dbReference type="NCBI Taxonomy" id="33528"/>
    <lineage>
        <taxon>Eukaryota</taxon>
        <taxon>Metazoa</taxon>
        <taxon>Chordata</taxon>
        <taxon>Craniata</taxon>
        <taxon>Vertebrata</taxon>
        <taxon>Euteleostomi</taxon>
        <taxon>Actinopterygii</taxon>
        <taxon>Neopterygii</taxon>
        <taxon>Teleostei</taxon>
        <taxon>Neoteleostei</taxon>
        <taxon>Acanthomorphata</taxon>
        <taxon>Ovalentaria</taxon>
        <taxon>Atherinomorphae</taxon>
        <taxon>Cyprinodontiformes</taxon>
        <taxon>Poeciliidae</taxon>
        <taxon>Poeciliinae</taxon>
        <taxon>Gambusia</taxon>
    </lineage>
</organism>
<sequence>MKLFGVCQLILHGPASLPARRGAGPNGVPLKRRHGLWMSSSILTPLQQPFFSEPISVYAAQLDIALRGLRFCKVWEEEGSERRMTALHPCGSYIGSSSSGWLLPTVLNPHAVTVSLLLFTMMTSQVLLGASLFAWLILDVCGLSVKGLQSQHQSSGGTSAGGNVDSHRAGSGSSDPAGVFMRQPSWPQSVQPVFAGVRAMPAAGYATGPVPAGYYSGASYIPGSAAGSSRAAAGQPSLPGNESQTWFNQSVDELNVIRFIFPLHPEAKWPVAPQAFEEATSAEPQGSSALQPGETSNVVKEAEPGNYQQQLDAFGYPAGHMGPGQSLGVGGLWGYSSPYAHPCPFPYPYFDYRLLYGLYPPGTYTTVSRNHEKGKDYYRPGTSRKNMGLMLHKWPRTLELASRRSNQMR</sequence>